<dbReference type="PANTHER" id="PTHR13812:SF19">
    <property type="entry name" value="KETIMINE REDUCTASE MU-CRYSTALLIN"/>
    <property type="match status" value="1"/>
</dbReference>
<dbReference type="Gene3D" id="3.40.50.720">
    <property type="entry name" value="NAD(P)-binding Rossmann-like Domain"/>
    <property type="match status" value="1"/>
</dbReference>
<reference evidence="1 2" key="1">
    <citation type="submission" date="2017-03" db="EMBL/GenBank/DDBJ databases">
        <authorList>
            <person name="Afonso C.L."/>
            <person name="Miller P.J."/>
            <person name="Scott M.A."/>
            <person name="Spackman E."/>
            <person name="Goraichik I."/>
            <person name="Dimitrov K.M."/>
            <person name="Suarez D.L."/>
            <person name="Swayne D.E."/>
        </authorList>
    </citation>
    <scope>NUCLEOTIDE SEQUENCE [LARGE SCALE GENOMIC DNA]</scope>
    <source>
        <strain evidence="1 2">CECT 7745</strain>
    </source>
</reference>
<name>A0A1X7BX70_9RHOB</name>
<sequence>MEQTSSANGPAILDAAAVTALLPQLDVQAELRTLFRAVGEGKAVQPAQTVTDFPGKDGDFITYMGAVEAMGVFGAKLSPYIVTDGPPIITAWTALMSMTTGHPLVWCDAGVLTTERTAGATALAVGFLSTSDATNLAIIGSGAVAQAHLRHVLTLRPWAQISVYSPALAKEQDRQSTWRGISDQVVFAPDAKSCIAGADVVMLCTSSGTPVIDPGDIGKPALVTSISTNAPNAHEVPPAFLQEADVYCDYAPTTPGAAAEMQLAAAQHGWSSEAVKGDLATLACGAAPMPAYDKPVYFRSVGLGLEDIAMAYGIWKLWRASETGDMT</sequence>
<protein>
    <submittedName>
        <fullName evidence="1">Ornithine cyclodeaminase</fullName>
    </submittedName>
</protein>
<evidence type="ECO:0000313" key="1">
    <source>
        <dbReference type="EMBL" id="SMC14090.1"/>
    </source>
</evidence>
<accession>A0A1X7BX70</accession>
<dbReference type="EMBL" id="FWXB01000020">
    <property type="protein sequence ID" value="SMC14090.1"/>
    <property type="molecule type" value="Genomic_DNA"/>
</dbReference>
<dbReference type="PIRSF" id="PIRSF001439">
    <property type="entry name" value="CryM"/>
    <property type="match status" value="1"/>
</dbReference>
<dbReference type="OrthoDB" id="9785971at2"/>
<proteinExistence type="predicted"/>
<evidence type="ECO:0000313" key="2">
    <source>
        <dbReference type="Proteomes" id="UP000193224"/>
    </source>
</evidence>
<keyword evidence="2" id="KW-1185">Reference proteome</keyword>
<organism evidence="1 2">
    <name type="scientific">Roseovarius aestuarii</name>
    <dbReference type="NCBI Taxonomy" id="475083"/>
    <lineage>
        <taxon>Bacteria</taxon>
        <taxon>Pseudomonadati</taxon>
        <taxon>Pseudomonadota</taxon>
        <taxon>Alphaproteobacteria</taxon>
        <taxon>Rhodobacterales</taxon>
        <taxon>Roseobacteraceae</taxon>
        <taxon>Roseovarius</taxon>
    </lineage>
</organism>
<dbReference type="InterPro" id="IPR023401">
    <property type="entry name" value="ODC_N"/>
</dbReference>
<dbReference type="InterPro" id="IPR003462">
    <property type="entry name" value="ODC_Mu_crystall"/>
</dbReference>
<dbReference type="Pfam" id="PF02423">
    <property type="entry name" value="OCD_Mu_crystall"/>
    <property type="match status" value="1"/>
</dbReference>
<dbReference type="InterPro" id="IPR036291">
    <property type="entry name" value="NAD(P)-bd_dom_sf"/>
</dbReference>
<gene>
    <name evidence="1" type="ORF">ROA7745_03954</name>
</gene>
<dbReference type="PANTHER" id="PTHR13812">
    <property type="entry name" value="KETIMINE REDUCTASE MU-CRYSTALLIN"/>
    <property type="match status" value="1"/>
</dbReference>
<dbReference type="Proteomes" id="UP000193224">
    <property type="component" value="Unassembled WGS sequence"/>
</dbReference>
<dbReference type="GO" id="GO:0005737">
    <property type="term" value="C:cytoplasm"/>
    <property type="evidence" value="ECO:0007669"/>
    <property type="project" value="TreeGrafter"/>
</dbReference>
<dbReference type="AlphaFoldDB" id="A0A1X7BX70"/>
<dbReference type="RefSeq" id="WP_085802000.1">
    <property type="nucleotide sequence ID" value="NZ_FWXB01000020.1"/>
</dbReference>
<dbReference type="Gene3D" id="3.30.1780.10">
    <property type="entry name" value="ornithine cyclodeaminase, domain 1"/>
    <property type="match status" value="1"/>
</dbReference>
<dbReference type="SUPFAM" id="SSF51735">
    <property type="entry name" value="NAD(P)-binding Rossmann-fold domains"/>
    <property type="match status" value="1"/>
</dbReference>